<name>A0A0E2BCW4_9LEPT</name>
<keyword evidence="2" id="KW-1185">Reference proteome</keyword>
<evidence type="ECO:0000313" key="2">
    <source>
        <dbReference type="Proteomes" id="UP000006329"/>
    </source>
</evidence>
<sequence length="76" mass="8946">MSELDFSKSEIIQKSCQRCGKIFGCGAALNSCEYVWGKWKRYLLPNFCPAFFKTLKYKTKRSLKKLKRRINPVQSF</sequence>
<organism evidence="1 2">
    <name type="scientific">Leptospira santarosai str. MOR084</name>
    <dbReference type="NCBI Taxonomy" id="1049984"/>
    <lineage>
        <taxon>Bacteria</taxon>
        <taxon>Pseudomonadati</taxon>
        <taxon>Spirochaetota</taxon>
        <taxon>Spirochaetia</taxon>
        <taxon>Leptospirales</taxon>
        <taxon>Leptospiraceae</taxon>
        <taxon>Leptospira</taxon>
    </lineage>
</organism>
<protein>
    <submittedName>
        <fullName evidence="1">Uncharacterized protein</fullName>
    </submittedName>
</protein>
<evidence type="ECO:0000313" key="1">
    <source>
        <dbReference type="EMBL" id="EKO33119.1"/>
    </source>
</evidence>
<dbReference type="AlphaFoldDB" id="A0A0E2BCW4"/>
<gene>
    <name evidence="1" type="ORF">LEP1GSC179_3774</name>
</gene>
<dbReference type="EMBL" id="AHON02000059">
    <property type="protein sequence ID" value="EKO33119.1"/>
    <property type="molecule type" value="Genomic_DNA"/>
</dbReference>
<comment type="caution">
    <text evidence="1">The sequence shown here is derived from an EMBL/GenBank/DDBJ whole genome shotgun (WGS) entry which is preliminary data.</text>
</comment>
<accession>A0A0E2BCW4</accession>
<reference evidence="1" key="1">
    <citation type="submission" date="2012-10" db="EMBL/GenBank/DDBJ databases">
        <authorList>
            <person name="Harkins D.M."/>
            <person name="Durkin A.S."/>
            <person name="Brinkac L.M."/>
            <person name="Haft D.H."/>
            <person name="Selengut J.D."/>
            <person name="Sanka R."/>
            <person name="DePew J."/>
            <person name="Purushe J."/>
            <person name="Matthias M.A."/>
            <person name="Vinetz J.M."/>
            <person name="Sutton G.G."/>
            <person name="Nierman W.C."/>
            <person name="Fouts D.E."/>
        </authorList>
    </citation>
    <scope>NUCLEOTIDE SEQUENCE [LARGE SCALE GENOMIC DNA]</scope>
    <source>
        <strain evidence="1">MOR084</strain>
    </source>
</reference>
<dbReference type="Proteomes" id="UP000006329">
    <property type="component" value="Unassembled WGS sequence"/>
</dbReference>
<dbReference type="RefSeq" id="WP_004485012.1">
    <property type="nucleotide sequence ID" value="NZ_AHON02000059.1"/>
</dbReference>
<proteinExistence type="predicted"/>